<keyword evidence="13" id="KW-1185">Reference proteome</keyword>
<evidence type="ECO:0000256" key="2">
    <source>
        <dbReference type="ARBA" id="ARBA00007599"/>
    </source>
</evidence>
<evidence type="ECO:0000256" key="6">
    <source>
        <dbReference type="ARBA" id="ARBA00022723"/>
    </source>
</evidence>
<reference evidence="12" key="1">
    <citation type="submission" date="2021-01" db="EMBL/GenBank/DDBJ databases">
        <title>Whole genome shotgun sequence of Demequina activiva NBRC 110675.</title>
        <authorList>
            <person name="Komaki H."/>
            <person name="Tamura T."/>
        </authorList>
    </citation>
    <scope>NUCLEOTIDE SEQUENCE</scope>
    <source>
        <strain evidence="12">NBRC 110675</strain>
    </source>
</reference>
<evidence type="ECO:0000256" key="10">
    <source>
        <dbReference type="ARBA" id="ARBA00024908"/>
    </source>
</evidence>
<evidence type="ECO:0000256" key="5">
    <source>
        <dbReference type="ARBA" id="ARBA00022694"/>
    </source>
</evidence>
<protein>
    <recommendedName>
        <fullName evidence="3">tRNA threonylcarbamoyladenosine biosynthesis protein TsaE</fullName>
    </recommendedName>
    <alternativeName>
        <fullName evidence="11">t(6)A37 threonylcarbamoyladenosine biosynthesis protein TsaE</fullName>
    </alternativeName>
</protein>
<dbReference type="SUPFAM" id="SSF52540">
    <property type="entry name" value="P-loop containing nucleoside triphosphate hydrolases"/>
    <property type="match status" value="1"/>
</dbReference>
<keyword evidence="9" id="KW-0460">Magnesium</keyword>
<organism evidence="12 13">
    <name type="scientific">Demequina activiva</name>
    <dbReference type="NCBI Taxonomy" id="1582364"/>
    <lineage>
        <taxon>Bacteria</taxon>
        <taxon>Bacillati</taxon>
        <taxon>Actinomycetota</taxon>
        <taxon>Actinomycetes</taxon>
        <taxon>Micrococcales</taxon>
        <taxon>Demequinaceae</taxon>
        <taxon>Demequina</taxon>
    </lineage>
</organism>
<dbReference type="EMBL" id="BONR01000003">
    <property type="protein sequence ID" value="GIG54790.1"/>
    <property type="molecule type" value="Genomic_DNA"/>
</dbReference>
<evidence type="ECO:0000256" key="7">
    <source>
        <dbReference type="ARBA" id="ARBA00022741"/>
    </source>
</evidence>
<dbReference type="InterPro" id="IPR027417">
    <property type="entry name" value="P-loop_NTPase"/>
</dbReference>
<comment type="subcellular location">
    <subcellularLocation>
        <location evidence="1">Cytoplasm</location>
    </subcellularLocation>
</comment>
<comment type="similarity">
    <text evidence="2">Belongs to the TsaE family.</text>
</comment>
<proteinExistence type="inferred from homology"/>
<evidence type="ECO:0000313" key="13">
    <source>
        <dbReference type="Proteomes" id="UP000652354"/>
    </source>
</evidence>
<keyword evidence="8" id="KW-0067">ATP-binding</keyword>
<name>A0A919UKB8_9MICO</name>
<dbReference type="GO" id="GO:0005524">
    <property type="term" value="F:ATP binding"/>
    <property type="evidence" value="ECO:0007669"/>
    <property type="project" value="UniProtKB-KW"/>
</dbReference>
<keyword evidence="7" id="KW-0547">Nucleotide-binding</keyword>
<keyword evidence="5" id="KW-0819">tRNA processing</keyword>
<evidence type="ECO:0000313" key="12">
    <source>
        <dbReference type="EMBL" id="GIG54790.1"/>
    </source>
</evidence>
<dbReference type="PANTHER" id="PTHR33540">
    <property type="entry name" value="TRNA THREONYLCARBAMOYLADENOSINE BIOSYNTHESIS PROTEIN TSAE"/>
    <property type="match status" value="1"/>
</dbReference>
<dbReference type="Proteomes" id="UP000652354">
    <property type="component" value="Unassembled WGS sequence"/>
</dbReference>
<comment type="function">
    <text evidence="10">Required for the formation of a threonylcarbamoyl group on adenosine at position 37 (t(6)A37) in tRNAs that read codons beginning with adenine. Is involved in the transfer of the threonylcarbamoyl moiety of threonylcarbamoyl-AMP (TC-AMP) to the N6 group of A37, together with TsaD and TsaB. TsaE seems to play an indirect role in the t(6)A biosynthesis pathway, possibly in regulating the core enzymatic function of TsaD.</text>
</comment>
<dbReference type="Pfam" id="PF02367">
    <property type="entry name" value="TsaE"/>
    <property type="match status" value="1"/>
</dbReference>
<evidence type="ECO:0000256" key="1">
    <source>
        <dbReference type="ARBA" id="ARBA00004496"/>
    </source>
</evidence>
<keyword evidence="6" id="KW-0479">Metal-binding</keyword>
<evidence type="ECO:0000256" key="3">
    <source>
        <dbReference type="ARBA" id="ARBA00019010"/>
    </source>
</evidence>
<evidence type="ECO:0000256" key="11">
    <source>
        <dbReference type="ARBA" id="ARBA00032441"/>
    </source>
</evidence>
<dbReference type="GO" id="GO:0005737">
    <property type="term" value="C:cytoplasm"/>
    <property type="evidence" value="ECO:0007669"/>
    <property type="project" value="UniProtKB-SubCell"/>
</dbReference>
<dbReference type="RefSeq" id="WP_203655478.1">
    <property type="nucleotide sequence ID" value="NZ_BONR01000003.1"/>
</dbReference>
<gene>
    <name evidence="12" type="ORF">Dac01nite_15420</name>
</gene>
<dbReference type="Gene3D" id="3.40.50.300">
    <property type="entry name" value="P-loop containing nucleotide triphosphate hydrolases"/>
    <property type="match status" value="1"/>
</dbReference>
<dbReference type="GO" id="GO:0046872">
    <property type="term" value="F:metal ion binding"/>
    <property type="evidence" value="ECO:0007669"/>
    <property type="project" value="UniProtKB-KW"/>
</dbReference>
<sequence length="164" mass="17275">MIDVTATVPDAESMRRLGADVIAPLLRAGDLVILTGDLGAGKTTFTQGLGAALGVRGDVASPTFIIARTHPSLADGPDLVHVDAYRLTSLAELDDLDLDTSLDDAITVVEWGDAAAALAEDRLHLTILRERGGEVDMADPSGGERTVRITSHGPRWDGLELPEL</sequence>
<dbReference type="InterPro" id="IPR003442">
    <property type="entry name" value="T6A_TsaE"/>
</dbReference>
<accession>A0A919UKB8</accession>
<dbReference type="PANTHER" id="PTHR33540:SF2">
    <property type="entry name" value="TRNA THREONYLCARBAMOYLADENOSINE BIOSYNTHESIS PROTEIN TSAE"/>
    <property type="match status" value="1"/>
</dbReference>
<comment type="caution">
    <text evidence="12">The sequence shown here is derived from an EMBL/GenBank/DDBJ whole genome shotgun (WGS) entry which is preliminary data.</text>
</comment>
<dbReference type="GO" id="GO:0002949">
    <property type="term" value="P:tRNA threonylcarbamoyladenosine modification"/>
    <property type="evidence" value="ECO:0007669"/>
    <property type="project" value="InterPro"/>
</dbReference>
<keyword evidence="4" id="KW-0963">Cytoplasm</keyword>
<evidence type="ECO:0000256" key="9">
    <source>
        <dbReference type="ARBA" id="ARBA00022842"/>
    </source>
</evidence>
<evidence type="ECO:0000256" key="8">
    <source>
        <dbReference type="ARBA" id="ARBA00022840"/>
    </source>
</evidence>
<evidence type="ECO:0000256" key="4">
    <source>
        <dbReference type="ARBA" id="ARBA00022490"/>
    </source>
</evidence>
<dbReference type="NCBIfam" id="TIGR00150">
    <property type="entry name" value="T6A_YjeE"/>
    <property type="match status" value="1"/>
</dbReference>
<dbReference type="AlphaFoldDB" id="A0A919UKB8"/>